<keyword evidence="10" id="KW-1185">Reference proteome</keyword>
<evidence type="ECO:0000256" key="5">
    <source>
        <dbReference type="HAMAP-Rule" id="MF_03046"/>
    </source>
</evidence>
<dbReference type="OrthoDB" id="550424at2759"/>
<keyword evidence="5" id="KW-0509">mRNA transport</keyword>
<protein>
    <recommendedName>
        <fullName evidence="5">Transcription and mRNA export factor SUS1</fullName>
    </recommendedName>
</protein>
<keyword evidence="5" id="KW-0539">Nucleus</keyword>
<dbReference type="PROSITE" id="PS00636">
    <property type="entry name" value="DNAJ_1"/>
    <property type="match status" value="1"/>
</dbReference>
<dbReference type="InterPro" id="IPR001623">
    <property type="entry name" value="DnaJ_domain"/>
</dbReference>
<dbReference type="GO" id="GO:0008270">
    <property type="term" value="F:zinc ion binding"/>
    <property type="evidence" value="ECO:0007669"/>
    <property type="project" value="UniProtKB-KW"/>
</dbReference>
<dbReference type="GO" id="GO:0071819">
    <property type="term" value="C:DUBm complex"/>
    <property type="evidence" value="ECO:0007669"/>
    <property type="project" value="UniProtKB-UniRule"/>
</dbReference>
<dbReference type="SUPFAM" id="SSF57938">
    <property type="entry name" value="DnaJ/Hsp40 cysteine-rich domain"/>
    <property type="match status" value="1"/>
</dbReference>
<keyword evidence="4 6" id="KW-0862">Zinc</keyword>
<comment type="similarity">
    <text evidence="5">Belongs to the ENY2 family.</text>
</comment>
<dbReference type="GO" id="GO:0005654">
    <property type="term" value="C:nucleoplasm"/>
    <property type="evidence" value="ECO:0007669"/>
    <property type="project" value="UniProtKB-SubCell"/>
</dbReference>
<dbReference type="GO" id="GO:0006457">
    <property type="term" value="P:protein folding"/>
    <property type="evidence" value="ECO:0007669"/>
    <property type="project" value="InterPro"/>
</dbReference>
<dbReference type="GO" id="GO:0006325">
    <property type="term" value="P:chromatin organization"/>
    <property type="evidence" value="ECO:0007669"/>
    <property type="project" value="UniProtKB-KW"/>
</dbReference>
<dbReference type="InterPro" id="IPR036410">
    <property type="entry name" value="HSP_DnaJ_Cys-rich_dom_sf"/>
</dbReference>
<proteinExistence type="inferred from homology"/>
<keyword evidence="5" id="KW-0805">Transcription regulation</keyword>
<dbReference type="Gene3D" id="1.10.287.110">
    <property type="entry name" value="DnaJ domain"/>
    <property type="match status" value="1"/>
</dbReference>
<dbReference type="GO" id="GO:0006368">
    <property type="term" value="P:transcription elongation by RNA polymerase II"/>
    <property type="evidence" value="ECO:0007669"/>
    <property type="project" value="UniProtKB-UniRule"/>
</dbReference>
<dbReference type="PROSITE" id="PS50076">
    <property type="entry name" value="DNAJ_2"/>
    <property type="match status" value="1"/>
</dbReference>
<keyword evidence="5" id="KW-0156">Chromatin regulator</keyword>
<keyword evidence="5" id="KW-0811">Translocation</keyword>
<comment type="subunit">
    <text evidence="5">Component of the nuclear pore complex (NPC)-associated TREX-2 complex (transcription and export complex 2), composed of at least SUS1, SAC3, THP1, SEM1, and CDC31. TREX-2 contains 2 SUS1 chains. The TREX-2 complex interacts with the nucleoporin NUP1. Component of the 1.8 MDa SAGA transcription coactivator-HAT complex. SAGA is built of 5 distinct domains with specialized functions. Within the SAGA complex, SUS1, SGF11, SGF73 and UBP8 form an additional subcomplex of SAGA called the DUB module (deubiquitination module). Interacts directly with THP1, SAC3, SGF11, and with the RNA polymerase II.</text>
</comment>
<dbReference type="GO" id="GO:0000124">
    <property type="term" value="C:SAGA complex"/>
    <property type="evidence" value="ECO:0007669"/>
    <property type="project" value="UniProtKB-UniRule"/>
</dbReference>
<dbReference type="GO" id="GO:0015031">
    <property type="term" value="P:protein transport"/>
    <property type="evidence" value="ECO:0007669"/>
    <property type="project" value="UniProtKB-KW"/>
</dbReference>
<dbReference type="SUPFAM" id="SSF49493">
    <property type="entry name" value="HSP40/DnaJ peptide-binding domain"/>
    <property type="match status" value="2"/>
</dbReference>
<dbReference type="InterPro" id="IPR044713">
    <property type="entry name" value="DNJA1/2-like"/>
</dbReference>
<accession>A0A9N9CKN0</accession>
<dbReference type="InterPro" id="IPR038212">
    <property type="entry name" value="TF_EnY2_sf"/>
</dbReference>
<dbReference type="Pfam" id="PF01556">
    <property type="entry name" value="DnaJ_C"/>
    <property type="match status" value="1"/>
</dbReference>
<keyword evidence="5" id="KW-0653">Protein transport</keyword>
<dbReference type="SUPFAM" id="SSF46565">
    <property type="entry name" value="Chaperone J-domain"/>
    <property type="match status" value="1"/>
</dbReference>
<evidence type="ECO:0000259" key="8">
    <source>
        <dbReference type="PROSITE" id="PS51188"/>
    </source>
</evidence>
<dbReference type="Gene3D" id="2.60.260.20">
    <property type="entry name" value="Urease metallochaperone UreE, N-terminal domain"/>
    <property type="match status" value="2"/>
</dbReference>
<dbReference type="Gene3D" id="1.10.246.140">
    <property type="match status" value="1"/>
</dbReference>
<gene>
    <name evidence="5" type="primary">SUS1</name>
    <name evidence="9" type="ORF">PBRASI_LOCUS7785</name>
</gene>
<dbReference type="FunFam" id="2.10.230.10:FF:000001">
    <property type="entry name" value="DnaJ subfamily A member 2"/>
    <property type="match status" value="1"/>
</dbReference>
<evidence type="ECO:0000259" key="7">
    <source>
        <dbReference type="PROSITE" id="PS50076"/>
    </source>
</evidence>
<dbReference type="EMBL" id="CAJVPI010001261">
    <property type="protein sequence ID" value="CAG8603723.1"/>
    <property type="molecule type" value="Genomic_DNA"/>
</dbReference>
<dbReference type="Pfam" id="PF10163">
    <property type="entry name" value="EnY2"/>
    <property type="match status" value="1"/>
</dbReference>
<dbReference type="Pfam" id="PF00684">
    <property type="entry name" value="DnaJ_CXXCXGXG"/>
    <property type="match status" value="1"/>
</dbReference>
<dbReference type="AlphaFoldDB" id="A0A9N9CKN0"/>
<dbReference type="FunFam" id="2.60.260.20:FF:000003">
    <property type="entry name" value="DnaJ subfamily A member 2"/>
    <property type="match status" value="1"/>
</dbReference>
<feature type="domain" description="CR-type" evidence="8">
    <location>
        <begin position="127"/>
        <end position="211"/>
    </location>
</feature>
<feature type="zinc finger region" description="CR-type" evidence="6">
    <location>
        <begin position="127"/>
        <end position="211"/>
    </location>
</feature>
<keyword evidence="2" id="KW-0677">Repeat</keyword>
<dbReference type="GO" id="GO:0070390">
    <property type="term" value="C:transcription export complex 2"/>
    <property type="evidence" value="ECO:0007669"/>
    <property type="project" value="UniProtKB-UniRule"/>
</dbReference>
<name>A0A9N9CKN0_9GLOM</name>
<evidence type="ECO:0000313" key="10">
    <source>
        <dbReference type="Proteomes" id="UP000789739"/>
    </source>
</evidence>
<evidence type="ECO:0000256" key="3">
    <source>
        <dbReference type="ARBA" id="ARBA00022771"/>
    </source>
</evidence>
<dbReference type="InterPro" id="IPR036869">
    <property type="entry name" value="J_dom_sf"/>
</dbReference>
<keyword evidence="1 6" id="KW-0479">Metal-binding</keyword>
<keyword evidence="5" id="KW-0813">Transport</keyword>
<reference evidence="9" key="1">
    <citation type="submission" date="2021-06" db="EMBL/GenBank/DDBJ databases">
        <authorList>
            <person name="Kallberg Y."/>
            <person name="Tangrot J."/>
            <person name="Rosling A."/>
        </authorList>
    </citation>
    <scope>NUCLEOTIDE SEQUENCE</scope>
    <source>
        <strain evidence="9">BR232B</strain>
    </source>
</reference>
<dbReference type="InterPro" id="IPR001305">
    <property type="entry name" value="HSP_DnaJ_Cys-rich_dom"/>
</dbReference>
<dbReference type="InterPro" id="IPR008971">
    <property type="entry name" value="HSP40/DnaJ_pept-bd"/>
</dbReference>
<keyword evidence="5" id="KW-0010">Activator</keyword>
<keyword evidence="5" id="KW-0804">Transcription</keyword>
<dbReference type="GO" id="GO:0003713">
    <property type="term" value="F:transcription coactivator activity"/>
    <property type="evidence" value="ECO:0007669"/>
    <property type="project" value="UniProtKB-UniRule"/>
</dbReference>
<evidence type="ECO:0000256" key="2">
    <source>
        <dbReference type="ARBA" id="ARBA00022737"/>
    </source>
</evidence>
<dbReference type="GO" id="GO:0006406">
    <property type="term" value="P:mRNA export from nucleus"/>
    <property type="evidence" value="ECO:0007669"/>
    <property type="project" value="UniProtKB-UniRule"/>
</dbReference>
<dbReference type="GO" id="GO:0030544">
    <property type="term" value="F:Hsp70 protein binding"/>
    <property type="evidence" value="ECO:0007669"/>
    <property type="project" value="InterPro"/>
</dbReference>
<comment type="function">
    <text evidence="5">Involved in mRNA export coupled transcription activation by association with both the TREX-2 and the SAGA complexes. At the promoters, SAGA is required for recruitment of the basal transcription machinery. It influences RNA polymerase II transcriptional activity through different activities such as TBP interaction and promoter selectivity, interaction with transcription activators, and chromatin modification through histone acetylation and deubiquitination. Within the SAGA complex, participates to a subcomplex required for deubiquitination of H2B and for the maintenance of steady-state H3 methylation levels. The TREX-2 complex functions in docking export-competent ribonucleoprotein particles (mRNPs) to the nuclear entrance of the nuclear pore complex (nuclear basket). TREX-2 participates in mRNA export and accurate chromatin positioning in the nucleus by tethering genes to the nuclear periphery. May also be involved in cytoplasmic mRNA decay by interaction with components of P-bodies.</text>
</comment>
<dbReference type="Gene3D" id="2.10.230.10">
    <property type="entry name" value="Heat shock protein DnaJ, cysteine-rich domain"/>
    <property type="match status" value="1"/>
</dbReference>
<keyword evidence="5" id="KW-0963">Cytoplasm</keyword>
<dbReference type="PANTHER" id="PTHR43888">
    <property type="entry name" value="DNAJ-LIKE-2, ISOFORM A-RELATED"/>
    <property type="match status" value="1"/>
</dbReference>
<evidence type="ECO:0000313" key="9">
    <source>
        <dbReference type="EMBL" id="CAG8603723.1"/>
    </source>
</evidence>
<comment type="subcellular location">
    <subcellularLocation>
        <location evidence="5">Nucleus</location>
        <location evidence="5">Nucleoplasm</location>
    </subcellularLocation>
    <subcellularLocation>
        <location evidence="5">Cytoplasm</location>
        <location evidence="5">P-body</location>
    </subcellularLocation>
</comment>
<dbReference type="GO" id="GO:0005643">
    <property type="term" value="C:nuclear pore"/>
    <property type="evidence" value="ECO:0007669"/>
    <property type="project" value="UniProtKB-UniRule"/>
</dbReference>
<organism evidence="9 10">
    <name type="scientific">Paraglomus brasilianum</name>
    <dbReference type="NCBI Taxonomy" id="144538"/>
    <lineage>
        <taxon>Eukaryota</taxon>
        <taxon>Fungi</taxon>
        <taxon>Fungi incertae sedis</taxon>
        <taxon>Mucoromycota</taxon>
        <taxon>Glomeromycotina</taxon>
        <taxon>Glomeromycetes</taxon>
        <taxon>Paraglomerales</taxon>
        <taxon>Paraglomeraceae</taxon>
        <taxon>Paraglomus</taxon>
    </lineage>
</organism>
<feature type="domain" description="J" evidence="7">
    <location>
        <begin position="9"/>
        <end position="68"/>
    </location>
</feature>
<dbReference type="CDD" id="cd06257">
    <property type="entry name" value="DnaJ"/>
    <property type="match status" value="1"/>
</dbReference>
<dbReference type="InterPro" id="IPR018253">
    <property type="entry name" value="DnaJ_domain_CS"/>
</dbReference>
<dbReference type="GO" id="GO:0000932">
    <property type="term" value="C:P-body"/>
    <property type="evidence" value="ECO:0007669"/>
    <property type="project" value="UniProtKB-SubCell"/>
</dbReference>
<comment type="caution">
    <text evidence="9">The sequence shown here is derived from an EMBL/GenBank/DDBJ whole genome shotgun (WGS) entry which is preliminary data.</text>
</comment>
<evidence type="ECO:0000256" key="1">
    <source>
        <dbReference type="ARBA" id="ARBA00022723"/>
    </source>
</evidence>
<dbReference type="InterPro" id="IPR002939">
    <property type="entry name" value="DnaJ_C"/>
</dbReference>
<dbReference type="CDD" id="cd10719">
    <property type="entry name" value="DnaJ_zf"/>
    <property type="match status" value="1"/>
</dbReference>
<keyword evidence="3 6" id="KW-0863">Zinc-finger</keyword>
<evidence type="ECO:0000256" key="4">
    <source>
        <dbReference type="ARBA" id="ARBA00022833"/>
    </source>
</evidence>
<evidence type="ECO:0000256" key="6">
    <source>
        <dbReference type="PROSITE-ProRule" id="PRU00546"/>
    </source>
</evidence>
<dbReference type="PROSITE" id="PS51188">
    <property type="entry name" value="ZF_CR"/>
    <property type="match status" value="1"/>
</dbReference>
<dbReference type="SMART" id="SM00271">
    <property type="entry name" value="DnaJ"/>
    <property type="match status" value="1"/>
</dbReference>
<dbReference type="InterPro" id="IPR018783">
    <property type="entry name" value="TF_ENY2"/>
</dbReference>
<dbReference type="Pfam" id="PF00226">
    <property type="entry name" value="DnaJ"/>
    <property type="match status" value="1"/>
</dbReference>
<dbReference type="HAMAP" id="MF_03046">
    <property type="entry name" value="ENY2_Sus1"/>
    <property type="match status" value="1"/>
</dbReference>
<dbReference type="Proteomes" id="UP000789739">
    <property type="component" value="Unassembled WGS sequence"/>
</dbReference>
<sequence>MSATMKGMSYYEVLGVHSSATESEIKKAMKYHPDKNPDKTASEKFKEISHAYDILTDPEKRHIYDNYGEDGLNGSSSGGMSAEEIFANLFNNLGGHGFGPFGGRSRQRRGEDIIKTFDVTLEDLYNGKTTKFLLQKDIVCPGCHGKGGKVGAMRKCTECDGRGFKIIMRRVGPGIMQRTQIVCPNCNGEGEALRERDKCKKCKGTKVVKEKKYLDIYIDKGMQDGQKIVMQGEADQEPGVETGDVIFVLKQKEHDRFKREGDDLLITVTITLAEALCGFSKVLITHLDGRGLVISQPSGEVITPGIVKRIANEGMPHYKRSDERGNLYVKFNVEFPTSMWTSPDKLQILESVLPPRTPEDISSRPEVVDDVELIDGDFGEWYDMLGSKNGFKKLKFSNEYDNAASKEKRALLNHKENEVLRKTVNKILVATHTKKRLKSILTTKLTECGWKRDLKKRIKESIKAKGIHNATVDQLENDWLQYGRKSVPESIKVDLLRRIKEFIDNNVTVDSEEADIGGIDPSKEQLT</sequence>
<dbReference type="GO" id="GO:0051082">
    <property type="term" value="F:unfolded protein binding"/>
    <property type="evidence" value="ECO:0007669"/>
    <property type="project" value="InterPro"/>
</dbReference>
<dbReference type="PRINTS" id="PR00625">
    <property type="entry name" value="JDOMAIN"/>
</dbReference>
<dbReference type="CDD" id="cd10747">
    <property type="entry name" value="DnaJ_C"/>
    <property type="match status" value="1"/>
</dbReference>